<dbReference type="InterPro" id="IPR006089">
    <property type="entry name" value="Acyl-CoA_DH_CS"/>
</dbReference>
<dbReference type="Pfam" id="PF02770">
    <property type="entry name" value="Acyl-CoA_dh_M"/>
    <property type="match status" value="1"/>
</dbReference>
<comment type="cofactor">
    <cofactor evidence="1 8">
        <name>FAD</name>
        <dbReference type="ChEBI" id="CHEBI:57692"/>
    </cofactor>
</comment>
<gene>
    <name evidence="12" type="ORF">Strain138_001091</name>
    <name evidence="13" type="ORF">Strain318_001091</name>
</gene>
<dbReference type="SUPFAM" id="SSF56645">
    <property type="entry name" value="Acyl-CoA dehydrogenase NM domain-like"/>
    <property type="match status" value="1"/>
</dbReference>
<feature type="domain" description="Acyl-CoA dehydrogenase/oxidase C-terminal" evidence="9">
    <location>
        <begin position="244"/>
        <end position="392"/>
    </location>
</feature>
<dbReference type="Pfam" id="PF02771">
    <property type="entry name" value="Acyl-CoA_dh_N"/>
    <property type="match status" value="1"/>
</dbReference>
<accession>A0AA49JZI2</accession>
<dbReference type="Proteomes" id="UP001229955">
    <property type="component" value="Chromosome"/>
</dbReference>
<evidence type="ECO:0000256" key="6">
    <source>
        <dbReference type="ARBA" id="ARBA00066362"/>
    </source>
</evidence>
<dbReference type="FunFam" id="1.10.540.10:FF:000002">
    <property type="entry name" value="Acyl-CoA dehydrogenase FadE19"/>
    <property type="match status" value="1"/>
</dbReference>
<dbReference type="PROSITE" id="PS00072">
    <property type="entry name" value="ACYL_COA_DH_1"/>
    <property type="match status" value="1"/>
</dbReference>
<keyword evidence="5 8" id="KW-0560">Oxidoreductase</keyword>
<sequence>MTTWTGTPLSYQGIVAMTEEQQAIVETAKAFAAEHVRPFAAQWDRDAHFEPSLVGKLGELGFLGMLLPEEFGGLGLDAKSYLLALEEIAAADASVAVMMSVHNSLPTQMLNTHGTPEQKRRFLTPLAKGELLGAFALSEADAGSDASAIRCQAVRDGNDWIVNGSKAWITSGTHAGVIIAMIRTDTPEARRKSKGISAFILTPDLPGFHVGKKEDKMGMRASPTVTLTFDNMRVPADRMLGAEGMGFIYAMQSLVHGRLGIAAQAIGIARAAFEAAVAYANERKQFGTPIAEFQGVQFKLADMATRITAARAMLHETATAKDAGAEVDAQASMCKLFASETAMWVTTQAIQIFGGYGYVKEYPVEKYFRDAKVTEIYEGTSEVQRIVIGRAVSAGA</sequence>
<dbReference type="InterPro" id="IPR046373">
    <property type="entry name" value="Acyl-CoA_Oxase/DH_mid-dom_sf"/>
</dbReference>
<evidence type="ECO:0000259" key="9">
    <source>
        <dbReference type="Pfam" id="PF00441"/>
    </source>
</evidence>
<reference evidence="12" key="1">
    <citation type="submission" date="2023-07" db="EMBL/GenBank/DDBJ databases">
        <authorList>
            <person name="Haufschild T."/>
            <person name="Kallscheuer N."/>
            <person name="Hammer J."/>
            <person name="Kohn T."/>
            <person name="Kabuu M."/>
            <person name="Jogler M."/>
            <person name="Wohfarth N."/>
            <person name="Heuer A."/>
            <person name="Rohde M."/>
            <person name="van Teeseling M.C.F."/>
            <person name="Jogler C."/>
        </authorList>
    </citation>
    <scope>NUCLEOTIDE SEQUENCE</scope>
    <source>
        <strain evidence="12">Strain 138</strain>
        <strain evidence="13">Strain 318</strain>
    </source>
</reference>
<evidence type="ECO:0000256" key="2">
    <source>
        <dbReference type="ARBA" id="ARBA00009347"/>
    </source>
</evidence>
<keyword evidence="3 8" id="KW-0285">Flavoprotein</keyword>
<proteinExistence type="inferred from homology"/>
<dbReference type="EMBL" id="CP130613">
    <property type="protein sequence ID" value="WKW14735.1"/>
    <property type="molecule type" value="Genomic_DNA"/>
</dbReference>
<feature type="domain" description="Acyl-CoA dehydrogenase/oxidase N-terminal" evidence="11">
    <location>
        <begin position="18"/>
        <end position="130"/>
    </location>
</feature>
<name>A0AA49JTW3_9BACT</name>
<dbReference type="Gene3D" id="2.40.110.10">
    <property type="entry name" value="Butyryl-CoA Dehydrogenase, subunit A, domain 2"/>
    <property type="match status" value="1"/>
</dbReference>
<dbReference type="InterPro" id="IPR013786">
    <property type="entry name" value="AcylCoA_DH/ox_N"/>
</dbReference>
<dbReference type="RefSeq" id="WP_367887512.1">
    <property type="nucleotide sequence ID" value="NZ_CP130612.1"/>
</dbReference>
<evidence type="ECO:0000259" key="10">
    <source>
        <dbReference type="Pfam" id="PF02770"/>
    </source>
</evidence>
<comment type="similarity">
    <text evidence="2 8">Belongs to the acyl-CoA dehydrogenase family.</text>
</comment>
<dbReference type="GO" id="GO:0050660">
    <property type="term" value="F:flavin adenine dinucleotide binding"/>
    <property type="evidence" value="ECO:0007669"/>
    <property type="project" value="InterPro"/>
</dbReference>
<dbReference type="Pfam" id="PF00441">
    <property type="entry name" value="Acyl-CoA_dh_1"/>
    <property type="match status" value="1"/>
</dbReference>
<dbReference type="FunFam" id="2.40.110.10:FF:000001">
    <property type="entry name" value="Acyl-CoA dehydrogenase, mitochondrial"/>
    <property type="match status" value="1"/>
</dbReference>
<dbReference type="InterPro" id="IPR036250">
    <property type="entry name" value="AcylCo_DH-like_C"/>
</dbReference>
<dbReference type="PROSITE" id="PS00073">
    <property type="entry name" value="ACYL_COA_DH_2"/>
    <property type="match status" value="1"/>
</dbReference>
<evidence type="ECO:0000256" key="1">
    <source>
        <dbReference type="ARBA" id="ARBA00001974"/>
    </source>
</evidence>
<dbReference type="InterPro" id="IPR006091">
    <property type="entry name" value="Acyl-CoA_Oxase/DH_mid-dom"/>
</dbReference>
<evidence type="ECO:0000259" key="11">
    <source>
        <dbReference type="Pfam" id="PF02771"/>
    </source>
</evidence>
<evidence type="ECO:0000256" key="3">
    <source>
        <dbReference type="ARBA" id="ARBA00022630"/>
    </source>
</evidence>
<dbReference type="EMBL" id="CP130612">
    <property type="protein sequence ID" value="WKW11825.1"/>
    <property type="molecule type" value="Genomic_DNA"/>
</dbReference>
<evidence type="ECO:0000256" key="4">
    <source>
        <dbReference type="ARBA" id="ARBA00022827"/>
    </source>
</evidence>
<protein>
    <recommendedName>
        <fullName evidence="7">Cyclohex-1-ene-1-carbonyl-CoA dehydrogenase</fullName>
        <ecNumber evidence="6">1.3.8.10</ecNumber>
    </recommendedName>
</protein>
<dbReference type="InterPro" id="IPR009075">
    <property type="entry name" value="AcylCo_DH/oxidase_C"/>
</dbReference>
<dbReference type="AlphaFoldDB" id="A0AA49JTW3"/>
<dbReference type="KEGG" id="pspc:Strain318_001091"/>
<evidence type="ECO:0000313" key="12">
    <source>
        <dbReference type="EMBL" id="WKW11825.1"/>
    </source>
</evidence>
<keyword evidence="14" id="KW-1185">Reference proteome</keyword>
<dbReference type="EC" id="1.3.8.10" evidence="6"/>
<accession>A0AA49JTW3</accession>
<dbReference type="PANTHER" id="PTHR43884">
    <property type="entry name" value="ACYL-COA DEHYDROGENASE"/>
    <property type="match status" value="1"/>
</dbReference>
<evidence type="ECO:0000313" key="14">
    <source>
        <dbReference type="Proteomes" id="UP001229955"/>
    </source>
</evidence>
<dbReference type="Gene3D" id="1.10.540.10">
    <property type="entry name" value="Acyl-CoA dehydrogenase/oxidase, N-terminal domain"/>
    <property type="match status" value="1"/>
</dbReference>
<dbReference type="FunFam" id="1.20.140.10:FF:000004">
    <property type="entry name" value="Acyl-CoA dehydrogenase FadE25"/>
    <property type="match status" value="1"/>
</dbReference>
<evidence type="ECO:0000313" key="13">
    <source>
        <dbReference type="EMBL" id="WKW14735.1"/>
    </source>
</evidence>
<dbReference type="InterPro" id="IPR009100">
    <property type="entry name" value="AcylCoA_DH/oxidase_NM_dom_sf"/>
</dbReference>
<dbReference type="GO" id="GO:0003995">
    <property type="term" value="F:acyl-CoA dehydrogenase activity"/>
    <property type="evidence" value="ECO:0007669"/>
    <property type="project" value="InterPro"/>
</dbReference>
<feature type="domain" description="Acyl-CoA oxidase/dehydrogenase middle" evidence="10">
    <location>
        <begin position="134"/>
        <end position="232"/>
    </location>
</feature>
<evidence type="ECO:0000256" key="5">
    <source>
        <dbReference type="ARBA" id="ARBA00023002"/>
    </source>
</evidence>
<dbReference type="PIRSF" id="PIRSF016578">
    <property type="entry name" value="HsaA"/>
    <property type="match status" value="1"/>
</dbReference>
<organism evidence="12">
    <name type="scientific">Pseudogemmatithrix spongiicola</name>
    <dbReference type="NCBI Taxonomy" id="3062599"/>
    <lineage>
        <taxon>Bacteria</taxon>
        <taxon>Pseudomonadati</taxon>
        <taxon>Gemmatimonadota</taxon>
        <taxon>Gemmatimonadia</taxon>
        <taxon>Gemmatimonadales</taxon>
        <taxon>Gemmatimonadaceae</taxon>
        <taxon>Pseudogemmatithrix</taxon>
    </lineage>
</organism>
<evidence type="ECO:0000256" key="7">
    <source>
        <dbReference type="ARBA" id="ARBA00072305"/>
    </source>
</evidence>
<dbReference type="PANTHER" id="PTHR43884:SF12">
    <property type="entry name" value="ISOVALERYL-COA DEHYDROGENASE, MITOCHONDRIAL-RELATED"/>
    <property type="match status" value="1"/>
</dbReference>
<dbReference type="Gene3D" id="1.20.140.10">
    <property type="entry name" value="Butyryl-CoA Dehydrogenase, subunit A, domain 3"/>
    <property type="match status" value="1"/>
</dbReference>
<dbReference type="InterPro" id="IPR037069">
    <property type="entry name" value="AcylCoA_DH/ox_N_sf"/>
</dbReference>
<dbReference type="SUPFAM" id="SSF47203">
    <property type="entry name" value="Acyl-CoA dehydrogenase C-terminal domain-like"/>
    <property type="match status" value="1"/>
</dbReference>
<evidence type="ECO:0000256" key="8">
    <source>
        <dbReference type="RuleBase" id="RU362125"/>
    </source>
</evidence>
<keyword evidence="4 8" id="KW-0274">FAD</keyword>